<dbReference type="EMBL" id="MOPA01000001">
    <property type="protein sequence ID" value="KAK1547678.1"/>
    <property type="molecule type" value="Genomic_DNA"/>
</dbReference>
<gene>
    <name evidence="3" type="ORF">CPAR01_01645</name>
</gene>
<keyword evidence="3" id="KW-0808">Transferase</keyword>
<feature type="domain" description="Protein kinase" evidence="2">
    <location>
        <begin position="725"/>
        <end position="1024"/>
    </location>
</feature>
<dbReference type="SMART" id="SM00220">
    <property type="entry name" value="S_TKc"/>
    <property type="match status" value="1"/>
</dbReference>
<keyword evidence="3" id="KW-0418">Kinase</keyword>
<dbReference type="PROSITE" id="PS00108">
    <property type="entry name" value="PROTEIN_KINASE_ST"/>
    <property type="match status" value="1"/>
</dbReference>
<dbReference type="InterPro" id="IPR008271">
    <property type="entry name" value="Ser/Thr_kinase_AS"/>
</dbReference>
<evidence type="ECO:0000313" key="3">
    <source>
        <dbReference type="EMBL" id="KAK1547678.1"/>
    </source>
</evidence>
<dbReference type="GO" id="GO:0016301">
    <property type="term" value="F:kinase activity"/>
    <property type="evidence" value="ECO:0007669"/>
    <property type="project" value="UniProtKB-KW"/>
</dbReference>
<feature type="region of interest" description="Disordered" evidence="1">
    <location>
        <begin position="166"/>
        <end position="201"/>
    </location>
</feature>
<dbReference type="Gene3D" id="1.10.510.10">
    <property type="entry name" value="Transferase(Phosphotransferase) domain 1"/>
    <property type="match status" value="1"/>
</dbReference>
<evidence type="ECO:0000313" key="4">
    <source>
        <dbReference type="Proteomes" id="UP001241169"/>
    </source>
</evidence>
<name>A0ABQ9T7G1_9PEZI</name>
<dbReference type="InterPro" id="IPR000719">
    <property type="entry name" value="Prot_kinase_dom"/>
</dbReference>
<sequence>MQEFQQKFWAWATNTGVFAEPFLSLDVRLGGHEQPVSMIVSLLKLLKVNLEAVLRLDRAFCPSPVQCQQEEPEMLDTLLGDKDKELVSSNTIKHLEGPLYGVDGCIQRLFRIANHISQSSQKSLQGRMDSFAQRHENNFAGFEHLMGIIVEFKFPGMQTSFQAQLDRVPKEHQAVEAQSTPFPPQQTQTHKPPPSESLRPSTFDGDLFKKELYGRPESQSDMESTISAWTGDVEYPRAPVPSEMLAGAPGLLECPYCLRLHSSTDYKNARWWSRLRNHVNQDLKPYICISEDCASFQPPIRFAKSRKWREHMEKTHGNDWDQHIHKNLSSETERPAKTCPMCDTAVNLFPTTDTGHNNNTVDYHPPTKPLGRDRRVRFNDYEDMNGEIHLPPDTDKHTQPPNYEAMDPDKIKLIKHIAQHLLSWCFLSLRNGIDDTDLGIEANKSNASVNPDRLDQANSGIGSMMENLSLNFEENRPFDLEPAVDDHSSLSGNDRNEWESLLAEKPYDAKKDPIIQHFAARRERPALREATMQQLKRQRLRLAKLFRHAEITVSDHRLETRYTWIPLSSIHRIIENDGIRNALQEESESVKGFVLLKAKRLISALIRRDHLDWLQLFYNADFGDEHFPINFRIDRDSQVWTLQSCESHKSISFKVSEEEVNGISKYDGDSLADFCDYHQWQYFVPVFAPNEPAHFFDPRCPMPFVKQFEPYATNFSIARHFVIHRSHLNFPRDDQIGTIVDAEDNPHVAVKELLSAQGLTAEMFQDLAKNETTILTRLRDQKHPHFIRAIASYTQGNRHFFVFPWARGGNLRNFWKFQPSLSAASEETSTQDWNTYLEWFFEQLLGLASAIRNLHHPRDDPNESCRHGDLKPENILCFSKNEDDIGEGRIPTGVRLVVADAGHAKVHEMATEYRGSPTATPKGTVMYSPPEADTQEARSRRYDVWSLGCLYLESLIWMMYGYEGVQKFHQNVGPGEPYFVKDASVDLKDAVKGWIKEIKQDSRCAPVERTAVGRLVSLIEERMLVVRVTTRDPDTQQSTGLEVIVRARTLPPDSAAPVKEKPGRADSIEVHEEMENIFDAGKQKTDVTWMIRDAEAGARGPPTITRGFAPIDRIRPATYGSPEYRT</sequence>
<proteinExistence type="predicted"/>
<dbReference type="PANTHER" id="PTHR24359:SF1">
    <property type="entry name" value="INHIBITOR OF NUCLEAR FACTOR KAPPA-B KINASE EPSILON SUBUNIT HOMOLOG 1-RELATED"/>
    <property type="match status" value="1"/>
</dbReference>
<comment type="caution">
    <text evidence="3">The sequence shown here is derived from an EMBL/GenBank/DDBJ whole genome shotgun (WGS) entry which is preliminary data.</text>
</comment>
<dbReference type="RefSeq" id="XP_060356791.1">
    <property type="nucleotide sequence ID" value="XM_060485934.1"/>
</dbReference>
<dbReference type="Proteomes" id="UP001241169">
    <property type="component" value="Unassembled WGS sequence"/>
</dbReference>
<dbReference type="GeneID" id="85369833"/>
<reference evidence="3 4" key="1">
    <citation type="submission" date="2016-10" db="EMBL/GenBank/DDBJ databases">
        <title>The genome sequence of Colletotrichum fioriniae PJ7.</title>
        <authorList>
            <person name="Baroncelli R."/>
        </authorList>
    </citation>
    <scope>NUCLEOTIDE SEQUENCE [LARGE SCALE GENOMIC DNA]</scope>
    <source>
        <strain evidence="3 4">IMI 384185</strain>
    </source>
</reference>
<dbReference type="Pfam" id="PF00069">
    <property type="entry name" value="Pkinase"/>
    <property type="match status" value="1"/>
</dbReference>
<dbReference type="PANTHER" id="PTHR24359">
    <property type="entry name" value="SERINE/THREONINE-PROTEIN KINASE SBK1"/>
    <property type="match status" value="1"/>
</dbReference>
<feature type="region of interest" description="Disordered" evidence="1">
    <location>
        <begin position="913"/>
        <end position="932"/>
    </location>
</feature>
<accession>A0ABQ9T7G1</accession>
<evidence type="ECO:0000259" key="2">
    <source>
        <dbReference type="PROSITE" id="PS50011"/>
    </source>
</evidence>
<keyword evidence="4" id="KW-1185">Reference proteome</keyword>
<dbReference type="InterPro" id="IPR011009">
    <property type="entry name" value="Kinase-like_dom_sf"/>
</dbReference>
<evidence type="ECO:0000256" key="1">
    <source>
        <dbReference type="SAM" id="MobiDB-lite"/>
    </source>
</evidence>
<dbReference type="CDD" id="cd00180">
    <property type="entry name" value="PKc"/>
    <property type="match status" value="1"/>
</dbReference>
<organism evidence="3 4">
    <name type="scientific">Colletotrichum paranaense</name>
    <dbReference type="NCBI Taxonomy" id="1914294"/>
    <lineage>
        <taxon>Eukaryota</taxon>
        <taxon>Fungi</taxon>
        <taxon>Dikarya</taxon>
        <taxon>Ascomycota</taxon>
        <taxon>Pezizomycotina</taxon>
        <taxon>Sordariomycetes</taxon>
        <taxon>Hypocreomycetidae</taxon>
        <taxon>Glomerellales</taxon>
        <taxon>Glomerellaceae</taxon>
        <taxon>Colletotrichum</taxon>
        <taxon>Colletotrichum acutatum species complex</taxon>
    </lineage>
</organism>
<protein>
    <submittedName>
        <fullName evidence="3">Protein kinase domain-containing protein</fullName>
    </submittedName>
</protein>
<dbReference type="PROSITE" id="PS50011">
    <property type="entry name" value="PROTEIN_KINASE_DOM"/>
    <property type="match status" value="1"/>
</dbReference>
<dbReference type="SUPFAM" id="SSF56112">
    <property type="entry name" value="Protein kinase-like (PK-like)"/>
    <property type="match status" value="1"/>
</dbReference>